<keyword evidence="3" id="KW-1185">Reference proteome</keyword>
<dbReference type="PANTHER" id="PTHR45290">
    <property type="entry name" value="OS03G0300300 PROTEIN"/>
    <property type="match status" value="1"/>
</dbReference>
<evidence type="ECO:0000313" key="2">
    <source>
        <dbReference type="EMBL" id="MQL72083.1"/>
    </source>
</evidence>
<feature type="transmembrane region" description="Helical" evidence="1">
    <location>
        <begin position="31"/>
        <end position="51"/>
    </location>
</feature>
<dbReference type="EMBL" id="NMUH01000119">
    <property type="protein sequence ID" value="MQL72083.1"/>
    <property type="molecule type" value="Genomic_DNA"/>
</dbReference>
<dbReference type="PANTHER" id="PTHR45290:SF1">
    <property type="entry name" value="OS03G0300300 PROTEIN"/>
    <property type="match status" value="1"/>
</dbReference>
<organism evidence="2 3">
    <name type="scientific">Colocasia esculenta</name>
    <name type="common">Wild taro</name>
    <name type="synonym">Arum esculentum</name>
    <dbReference type="NCBI Taxonomy" id="4460"/>
    <lineage>
        <taxon>Eukaryota</taxon>
        <taxon>Viridiplantae</taxon>
        <taxon>Streptophyta</taxon>
        <taxon>Embryophyta</taxon>
        <taxon>Tracheophyta</taxon>
        <taxon>Spermatophyta</taxon>
        <taxon>Magnoliopsida</taxon>
        <taxon>Liliopsida</taxon>
        <taxon>Araceae</taxon>
        <taxon>Aroideae</taxon>
        <taxon>Colocasieae</taxon>
        <taxon>Colocasia</taxon>
    </lineage>
</organism>
<dbReference type="AlphaFoldDB" id="A0A843TRK8"/>
<accession>A0A843TRK8</accession>
<protein>
    <submittedName>
        <fullName evidence="2">Uncharacterized protein</fullName>
    </submittedName>
</protein>
<keyword evidence="1" id="KW-0472">Membrane</keyword>
<name>A0A843TRK8_COLES</name>
<dbReference type="SUPFAM" id="SSF50998">
    <property type="entry name" value="Quinoprotein alcohol dehydrogenase-like"/>
    <property type="match status" value="1"/>
</dbReference>
<proteinExistence type="predicted"/>
<gene>
    <name evidence="2" type="ORF">Taro_004427</name>
</gene>
<dbReference type="OrthoDB" id="30195at2759"/>
<sequence length="426" mass="47159">MATPDNKDLLAAFSPYSEYFAISSGDGRVKVLWDLCYVMTVAGVFLLYHWILARKFAFCLPPLRPNSICSSSSPLFFEAYWTNHIWDTLKGQLQTEFANITSPDATGGIQQRLNERGHLSLDYKCMQWVQLGKFQKKKKSGNLLLVLGTGGGDILALDVAAGILKWKVSDCHPGGASSVSFSRHGSLYTGGVDGMVCKIDPSTGNLLGKFRASTKAISALSVSAVTALDRANAEDAMLPIPKLYDSHNKKRKHINNQPHEVLDHVMVEPASNVKNETLREAYEEKVEEDNVSLCLEDRLKTVGILCYGDNINLDKFKIPTNFPIDTSLLTEPHILGGMNLPAKKVCCLLGPSNVFMCFEVKGNGCMVVFDNCNVQGKIIHGIWMGLKFLGLFGRLLSWERVPDIYGSEQLEKERLHKKTGKGHCQQ</sequence>
<dbReference type="Proteomes" id="UP000652761">
    <property type="component" value="Unassembled WGS sequence"/>
</dbReference>
<keyword evidence="1" id="KW-1133">Transmembrane helix</keyword>
<dbReference type="InterPro" id="IPR015943">
    <property type="entry name" value="WD40/YVTN_repeat-like_dom_sf"/>
</dbReference>
<comment type="caution">
    <text evidence="2">The sequence shown here is derived from an EMBL/GenBank/DDBJ whole genome shotgun (WGS) entry which is preliminary data.</text>
</comment>
<evidence type="ECO:0000313" key="3">
    <source>
        <dbReference type="Proteomes" id="UP000652761"/>
    </source>
</evidence>
<reference evidence="2" key="1">
    <citation type="submission" date="2017-07" db="EMBL/GenBank/DDBJ databases">
        <title>Taro Niue Genome Assembly and Annotation.</title>
        <authorList>
            <person name="Atibalentja N."/>
            <person name="Keating K."/>
            <person name="Fields C.J."/>
        </authorList>
    </citation>
    <scope>NUCLEOTIDE SEQUENCE</scope>
    <source>
        <strain evidence="2">Niue_2</strain>
        <tissue evidence="2">Leaf</tissue>
    </source>
</reference>
<dbReference type="Gene3D" id="2.130.10.10">
    <property type="entry name" value="YVTN repeat-like/Quinoprotein amine dehydrogenase"/>
    <property type="match status" value="1"/>
</dbReference>
<evidence type="ECO:0000256" key="1">
    <source>
        <dbReference type="SAM" id="Phobius"/>
    </source>
</evidence>
<keyword evidence="1" id="KW-0812">Transmembrane</keyword>
<dbReference type="InterPro" id="IPR011047">
    <property type="entry name" value="Quinoprotein_ADH-like_sf"/>
</dbReference>